<evidence type="ECO:0000313" key="2">
    <source>
        <dbReference type="Proteomes" id="UP000053732"/>
    </source>
</evidence>
<sequence>MRRFRLSFVRTILYGMRKYIIRPHKRPTILYTVARVVVIYLATDMHSNPTYPAAPFELLDVIQVNIAIISPTAFPIISRVRKAVRVSSIPH</sequence>
<gene>
    <name evidence="1" type="ORF">PCAMFM013_S003g000033</name>
</gene>
<reference evidence="1 2" key="1">
    <citation type="journal article" date="2014" name="Nat. Commun.">
        <title>Multiple recent horizontal transfers of a large genomic region in cheese making fungi.</title>
        <authorList>
            <person name="Cheeseman K."/>
            <person name="Ropars J."/>
            <person name="Renault P."/>
            <person name="Dupont J."/>
            <person name="Gouzy J."/>
            <person name="Branca A."/>
            <person name="Abraham A.L."/>
            <person name="Ceppi M."/>
            <person name="Conseiller E."/>
            <person name="Debuchy R."/>
            <person name="Malagnac F."/>
            <person name="Goarin A."/>
            <person name="Silar P."/>
            <person name="Lacoste S."/>
            <person name="Sallet E."/>
            <person name="Bensimon A."/>
            <person name="Giraud T."/>
            <person name="Brygoo Y."/>
        </authorList>
    </citation>
    <scope>NUCLEOTIDE SEQUENCE [LARGE SCALE GENOMIC DNA]</scope>
    <source>
        <strain evidence="2">FM 013</strain>
    </source>
</reference>
<name>A0A0G4NYT5_PENC3</name>
<protein>
    <submittedName>
        <fullName evidence="1">Str. FM013</fullName>
    </submittedName>
</protein>
<keyword evidence="2" id="KW-1185">Reference proteome</keyword>
<accession>A0A0G4NYT5</accession>
<evidence type="ECO:0000313" key="1">
    <source>
        <dbReference type="EMBL" id="CRL19242.1"/>
    </source>
</evidence>
<dbReference type="AlphaFoldDB" id="A0A0G4NYT5"/>
<proteinExistence type="predicted"/>
<organism evidence="1 2">
    <name type="scientific">Penicillium camemberti (strain FM 013)</name>
    <dbReference type="NCBI Taxonomy" id="1429867"/>
    <lineage>
        <taxon>Eukaryota</taxon>
        <taxon>Fungi</taxon>
        <taxon>Dikarya</taxon>
        <taxon>Ascomycota</taxon>
        <taxon>Pezizomycotina</taxon>
        <taxon>Eurotiomycetes</taxon>
        <taxon>Eurotiomycetidae</taxon>
        <taxon>Eurotiales</taxon>
        <taxon>Aspergillaceae</taxon>
        <taxon>Penicillium</taxon>
    </lineage>
</organism>
<dbReference type="EMBL" id="HG793136">
    <property type="protein sequence ID" value="CRL19242.1"/>
    <property type="molecule type" value="Genomic_DNA"/>
</dbReference>
<dbReference type="Proteomes" id="UP000053732">
    <property type="component" value="Unassembled WGS sequence"/>
</dbReference>